<dbReference type="Gene3D" id="3.30.420.10">
    <property type="entry name" value="Ribonuclease H-like superfamily/Ribonuclease H"/>
    <property type="match status" value="1"/>
</dbReference>
<keyword evidence="9" id="KW-0233">DNA recombination</keyword>
<dbReference type="PROSITE" id="PS50994">
    <property type="entry name" value="INTEGRASE"/>
    <property type="match status" value="1"/>
</dbReference>
<dbReference type="SUPFAM" id="SSF53098">
    <property type="entry name" value="Ribonuclease H-like"/>
    <property type="match status" value="1"/>
</dbReference>
<gene>
    <name evidence="11" type="ORF">CEUSTIGMA_g6429.t1</name>
</gene>
<evidence type="ECO:0000256" key="8">
    <source>
        <dbReference type="ARBA" id="ARBA00022932"/>
    </source>
</evidence>
<dbReference type="PANTHER" id="PTHR42648:SF11">
    <property type="entry name" value="TRANSPOSON TY4-P GAG-POL POLYPROTEIN"/>
    <property type="match status" value="1"/>
</dbReference>
<keyword evidence="8" id="KW-0548">Nucleotidyltransferase</keyword>
<dbReference type="GO" id="GO:0003964">
    <property type="term" value="F:RNA-directed DNA polymerase activity"/>
    <property type="evidence" value="ECO:0007669"/>
    <property type="project" value="UniProtKB-KW"/>
</dbReference>
<name>A0A250X7U7_9CHLO</name>
<proteinExistence type="predicted"/>
<evidence type="ECO:0000256" key="6">
    <source>
        <dbReference type="ARBA" id="ARBA00022908"/>
    </source>
</evidence>
<evidence type="ECO:0000313" key="12">
    <source>
        <dbReference type="Proteomes" id="UP000232323"/>
    </source>
</evidence>
<dbReference type="GO" id="GO:0046872">
    <property type="term" value="F:metal ion binding"/>
    <property type="evidence" value="ECO:0007669"/>
    <property type="project" value="UniProtKB-KW"/>
</dbReference>
<evidence type="ECO:0000256" key="2">
    <source>
        <dbReference type="ARBA" id="ARBA00022723"/>
    </source>
</evidence>
<dbReference type="InterPro" id="IPR036397">
    <property type="entry name" value="RNaseH_sf"/>
</dbReference>
<evidence type="ECO:0000256" key="1">
    <source>
        <dbReference type="ARBA" id="ARBA00022722"/>
    </source>
</evidence>
<keyword evidence="2" id="KW-0479">Metal-binding</keyword>
<keyword evidence="1" id="KW-0540">Nuclease</keyword>
<keyword evidence="12" id="KW-1185">Reference proteome</keyword>
<dbReference type="GO" id="GO:0003887">
    <property type="term" value="F:DNA-directed DNA polymerase activity"/>
    <property type="evidence" value="ECO:0007669"/>
    <property type="project" value="UniProtKB-KW"/>
</dbReference>
<evidence type="ECO:0000256" key="9">
    <source>
        <dbReference type="ARBA" id="ARBA00023172"/>
    </source>
</evidence>
<keyword evidence="3" id="KW-0255">Endonuclease</keyword>
<evidence type="ECO:0000256" key="3">
    <source>
        <dbReference type="ARBA" id="ARBA00022759"/>
    </source>
</evidence>
<feature type="domain" description="Integrase catalytic" evidence="10">
    <location>
        <begin position="1"/>
        <end position="126"/>
    </location>
</feature>
<dbReference type="GO" id="GO:0006310">
    <property type="term" value="P:DNA recombination"/>
    <property type="evidence" value="ECO:0007669"/>
    <property type="project" value="UniProtKB-KW"/>
</dbReference>
<dbReference type="InterPro" id="IPR039537">
    <property type="entry name" value="Retrotran_Ty1/copia-like"/>
</dbReference>
<dbReference type="AlphaFoldDB" id="A0A250X7U7"/>
<keyword evidence="6" id="KW-0229">DNA integration</keyword>
<dbReference type="GO" id="GO:0016787">
    <property type="term" value="F:hydrolase activity"/>
    <property type="evidence" value="ECO:0007669"/>
    <property type="project" value="UniProtKB-KW"/>
</dbReference>
<evidence type="ECO:0000256" key="7">
    <source>
        <dbReference type="ARBA" id="ARBA00022918"/>
    </source>
</evidence>
<evidence type="ECO:0000256" key="4">
    <source>
        <dbReference type="ARBA" id="ARBA00022801"/>
    </source>
</evidence>
<evidence type="ECO:0000259" key="10">
    <source>
        <dbReference type="PROSITE" id="PS50994"/>
    </source>
</evidence>
<organism evidence="11 12">
    <name type="scientific">Chlamydomonas eustigma</name>
    <dbReference type="NCBI Taxonomy" id="1157962"/>
    <lineage>
        <taxon>Eukaryota</taxon>
        <taxon>Viridiplantae</taxon>
        <taxon>Chlorophyta</taxon>
        <taxon>core chlorophytes</taxon>
        <taxon>Chlorophyceae</taxon>
        <taxon>CS clade</taxon>
        <taxon>Chlamydomonadales</taxon>
        <taxon>Chlamydomonadaceae</taxon>
        <taxon>Chlamydomonas</taxon>
    </lineage>
</organism>
<keyword evidence="7" id="KW-0695">RNA-directed DNA polymerase</keyword>
<comment type="caution">
    <text evidence="11">The sequence shown here is derived from an EMBL/GenBank/DDBJ whole genome shotgun (WGS) entry which is preliminary data.</text>
</comment>
<dbReference type="GO" id="GO:0003676">
    <property type="term" value="F:nucleic acid binding"/>
    <property type="evidence" value="ECO:0007669"/>
    <property type="project" value="InterPro"/>
</dbReference>
<evidence type="ECO:0000313" key="11">
    <source>
        <dbReference type="EMBL" id="GAX78989.1"/>
    </source>
</evidence>
<keyword evidence="4" id="KW-0378">Hydrolase</keyword>
<dbReference type="PANTHER" id="PTHR42648">
    <property type="entry name" value="TRANSPOSASE, PUTATIVE-RELATED"/>
    <property type="match status" value="1"/>
</dbReference>
<dbReference type="Proteomes" id="UP000232323">
    <property type="component" value="Unassembled WGS sequence"/>
</dbReference>
<sequence>MPVKFMAVRRCTIELQKLFQTQIGVPTTMMRFDNGKEFINHRMMSYAKQHGIRVETTTPHTPQQNGVAERCKRTLMEMARTQLNAAGMSPMYWPEALRISRYQLNRMPNSALEGHISPFQALLGDAPDISHMQPFGTVCYVLRLPRHQQEAGKLSPITMYTMPRNPLVPGAFMSTFRSKAWTQDLLLFDGAFKMASTFWAAVLGLL</sequence>
<dbReference type="STRING" id="1157962.A0A250X7U7"/>
<dbReference type="InterPro" id="IPR012337">
    <property type="entry name" value="RNaseH-like_sf"/>
</dbReference>
<reference evidence="11 12" key="1">
    <citation type="submission" date="2017-08" db="EMBL/GenBank/DDBJ databases">
        <title>Acidophilic green algal genome provides insights into adaptation to an acidic environment.</title>
        <authorList>
            <person name="Hirooka S."/>
            <person name="Hirose Y."/>
            <person name="Kanesaki Y."/>
            <person name="Higuchi S."/>
            <person name="Fujiwara T."/>
            <person name="Onuma R."/>
            <person name="Era A."/>
            <person name="Ohbayashi R."/>
            <person name="Uzuka A."/>
            <person name="Nozaki H."/>
            <person name="Yoshikawa H."/>
            <person name="Miyagishima S.Y."/>
        </authorList>
    </citation>
    <scope>NUCLEOTIDE SEQUENCE [LARGE SCALE GENOMIC DNA]</scope>
    <source>
        <strain evidence="11 12">NIES-2499</strain>
    </source>
</reference>
<accession>A0A250X7U7</accession>
<dbReference type="EMBL" id="BEGY01000037">
    <property type="protein sequence ID" value="GAX78989.1"/>
    <property type="molecule type" value="Genomic_DNA"/>
</dbReference>
<keyword evidence="8" id="KW-0808">Transferase</keyword>
<keyword evidence="8" id="KW-0239">DNA-directed DNA polymerase</keyword>
<protein>
    <recommendedName>
        <fullName evidence="10">Integrase catalytic domain-containing protein</fullName>
    </recommendedName>
</protein>
<dbReference type="GO" id="GO:0004519">
    <property type="term" value="F:endonuclease activity"/>
    <property type="evidence" value="ECO:0007669"/>
    <property type="project" value="UniProtKB-KW"/>
</dbReference>
<dbReference type="OrthoDB" id="545096at2759"/>
<evidence type="ECO:0000256" key="5">
    <source>
        <dbReference type="ARBA" id="ARBA00022842"/>
    </source>
</evidence>
<dbReference type="InterPro" id="IPR001584">
    <property type="entry name" value="Integrase_cat-core"/>
</dbReference>
<dbReference type="GO" id="GO:0015074">
    <property type="term" value="P:DNA integration"/>
    <property type="evidence" value="ECO:0007669"/>
    <property type="project" value="UniProtKB-KW"/>
</dbReference>
<keyword evidence="5" id="KW-0460">Magnesium</keyword>